<accession>A0ABN6SJ54</accession>
<keyword evidence="3" id="KW-1185">Reference proteome</keyword>
<feature type="compositionally biased region" description="Polar residues" evidence="1">
    <location>
        <begin position="190"/>
        <end position="202"/>
    </location>
</feature>
<organism evidence="2 3">
    <name type="scientific">Bombiscardovia apis</name>
    <dbReference type="NCBI Taxonomy" id="2932182"/>
    <lineage>
        <taxon>Bacteria</taxon>
        <taxon>Bacillati</taxon>
        <taxon>Actinomycetota</taxon>
        <taxon>Actinomycetes</taxon>
        <taxon>Bifidobacteriales</taxon>
        <taxon>Bifidobacteriaceae</taxon>
        <taxon>Bombiscardovia</taxon>
    </lineage>
</organism>
<proteinExistence type="predicted"/>
<protein>
    <recommendedName>
        <fullName evidence="4">Phosphoribosylglycinamide synthetase</fullName>
    </recommendedName>
</protein>
<feature type="region of interest" description="Disordered" evidence="1">
    <location>
        <begin position="151"/>
        <end position="202"/>
    </location>
</feature>
<evidence type="ECO:0008006" key="4">
    <source>
        <dbReference type="Google" id="ProtNLM"/>
    </source>
</evidence>
<dbReference type="EMBL" id="AP026800">
    <property type="protein sequence ID" value="BDR54740.1"/>
    <property type="molecule type" value="Genomic_DNA"/>
</dbReference>
<name>A0ABN6SJ54_9BIFI</name>
<feature type="compositionally biased region" description="Basic and acidic residues" evidence="1">
    <location>
        <begin position="160"/>
        <end position="176"/>
    </location>
</feature>
<sequence>MNENVEELKAKEAGNPKIWLRVASERLSQLRYVYLVQIEDGIPTADQRACLEYADAVLIGWPDEDAEQVVDLDEVQLDQVRKVISEMEDKIPLFRKQECDGEIDQLSQTLVMITECVAQVRRHYQPDFPLPTYQEIHQVVQQEWNEDMSRIDPDQVTSPEEVKEMQEASSEVDLHTHVGTGLSANLAAENAQQNGNEESASL</sequence>
<gene>
    <name evidence="2" type="ORF">KIMH_08510</name>
</gene>
<evidence type="ECO:0000313" key="3">
    <source>
        <dbReference type="Proteomes" id="UP001321748"/>
    </source>
</evidence>
<dbReference type="Proteomes" id="UP001321748">
    <property type="component" value="Chromosome"/>
</dbReference>
<evidence type="ECO:0000256" key="1">
    <source>
        <dbReference type="SAM" id="MobiDB-lite"/>
    </source>
</evidence>
<evidence type="ECO:0000313" key="2">
    <source>
        <dbReference type="EMBL" id="BDR54740.1"/>
    </source>
</evidence>
<dbReference type="RefSeq" id="WP_317642255.1">
    <property type="nucleotide sequence ID" value="NZ_AP026800.1"/>
</dbReference>
<reference evidence="2 3" key="1">
    <citation type="journal article" date="2023" name="Microbiol. Spectr.">
        <title>Symbiosis of Carpenter Bees with Uncharacterized Lactic Acid Bacteria Showing NAD Auxotrophy.</title>
        <authorList>
            <person name="Kawasaki S."/>
            <person name="Ozawa K."/>
            <person name="Mori T."/>
            <person name="Yamamoto A."/>
            <person name="Ito M."/>
            <person name="Ohkuma M."/>
            <person name="Sakamoto M."/>
            <person name="Matsutani M."/>
        </authorList>
    </citation>
    <scope>NUCLEOTIDE SEQUENCE [LARGE SCALE GENOMIC DNA]</scope>
    <source>
        <strain evidence="2 3">KimH</strain>
    </source>
</reference>